<comment type="similarity">
    <text evidence="1">Belongs to the universal stress protein A family.</text>
</comment>
<dbReference type="CDD" id="cd00293">
    <property type="entry name" value="USP-like"/>
    <property type="match status" value="1"/>
</dbReference>
<reference evidence="3 4" key="1">
    <citation type="journal article" date="2019" name="Int. J. Syst. Evol. Microbiol.">
        <title>The Global Catalogue of Microorganisms (GCM) 10K type strain sequencing project: providing services to taxonomists for standard genome sequencing and annotation.</title>
        <authorList>
            <consortium name="The Broad Institute Genomics Platform"/>
            <consortium name="The Broad Institute Genome Sequencing Center for Infectious Disease"/>
            <person name="Wu L."/>
            <person name="Ma J."/>
        </authorList>
    </citation>
    <scope>NUCLEOTIDE SEQUENCE [LARGE SCALE GENOMIC DNA]</scope>
    <source>
        <strain evidence="3 4">PSRA2</strain>
    </source>
</reference>
<dbReference type="PANTHER" id="PTHR46268:SF6">
    <property type="entry name" value="UNIVERSAL STRESS PROTEIN UP12"/>
    <property type="match status" value="1"/>
</dbReference>
<accession>A0ABD5UD58</accession>
<dbReference type="PRINTS" id="PR01438">
    <property type="entry name" value="UNVRSLSTRESS"/>
</dbReference>
<dbReference type="InterPro" id="IPR006015">
    <property type="entry name" value="Universal_stress_UspA"/>
</dbReference>
<comment type="caution">
    <text evidence="3">The sequence shown here is derived from an EMBL/GenBank/DDBJ whole genome shotgun (WGS) entry which is preliminary data.</text>
</comment>
<dbReference type="AlphaFoldDB" id="A0ABD5UD58"/>
<sequence length="140" mass="15022">MYRRILIPTDGSDEAARGVDYGLTLAEEHGAAVDVLFVVDERVYGETPALGSFELALEEIEEQGHALVDAVGEEAAARDLTATCRCVRGVPHRAILDYADANDVDLVVMGKRGASGVEPPHLGSVTDRVLRLSERPVLPV</sequence>
<evidence type="ECO:0000256" key="1">
    <source>
        <dbReference type="ARBA" id="ARBA00008791"/>
    </source>
</evidence>
<gene>
    <name evidence="3" type="ORF">ACFQHK_18665</name>
</gene>
<dbReference type="Proteomes" id="UP001596406">
    <property type="component" value="Unassembled WGS sequence"/>
</dbReference>
<feature type="domain" description="UspA" evidence="2">
    <location>
        <begin position="1"/>
        <end position="138"/>
    </location>
</feature>
<dbReference type="SUPFAM" id="SSF52402">
    <property type="entry name" value="Adenine nucleotide alpha hydrolases-like"/>
    <property type="match status" value="1"/>
</dbReference>
<dbReference type="PANTHER" id="PTHR46268">
    <property type="entry name" value="STRESS RESPONSE PROTEIN NHAX"/>
    <property type="match status" value="1"/>
</dbReference>
<dbReference type="EMBL" id="JBHSXM010000006">
    <property type="protein sequence ID" value="MFC6838507.1"/>
    <property type="molecule type" value="Genomic_DNA"/>
</dbReference>
<dbReference type="RefSeq" id="WP_304450196.1">
    <property type="nucleotide sequence ID" value="NZ_JARRAH010000006.1"/>
</dbReference>
<name>A0ABD5UD58_9EURY</name>
<evidence type="ECO:0000313" key="3">
    <source>
        <dbReference type="EMBL" id="MFC6838507.1"/>
    </source>
</evidence>
<evidence type="ECO:0000259" key="2">
    <source>
        <dbReference type="Pfam" id="PF00582"/>
    </source>
</evidence>
<dbReference type="Pfam" id="PF00582">
    <property type="entry name" value="Usp"/>
    <property type="match status" value="1"/>
</dbReference>
<dbReference type="Gene3D" id="3.40.50.620">
    <property type="entry name" value="HUPs"/>
    <property type="match status" value="1"/>
</dbReference>
<keyword evidence="4" id="KW-1185">Reference proteome</keyword>
<organism evidence="3 4">
    <name type="scientific">Halomarina ordinaria</name>
    <dbReference type="NCBI Taxonomy" id="3033939"/>
    <lineage>
        <taxon>Archaea</taxon>
        <taxon>Methanobacteriati</taxon>
        <taxon>Methanobacteriota</taxon>
        <taxon>Stenosarchaea group</taxon>
        <taxon>Halobacteria</taxon>
        <taxon>Halobacteriales</taxon>
        <taxon>Natronomonadaceae</taxon>
        <taxon>Halomarina</taxon>
    </lineage>
</organism>
<protein>
    <submittedName>
        <fullName evidence="3">Universal stress protein</fullName>
    </submittedName>
</protein>
<dbReference type="InterPro" id="IPR006016">
    <property type="entry name" value="UspA"/>
</dbReference>
<proteinExistence type="inferred from homology"/>
<dbReference type="InterPro" id="IPR014729">
    <property type="entry name" value="Rossmann-like_a/b/a_fold"/>
</dbReference>
<evidence type="ECO:0000313" key="4">
    <source>
        <dbReference type="Proteomes" id="UP001596406"/>
    </source>
</evidence>